<dbReference type="Gene3D" id="3.40.50.2300">
    <property type="match status" value="1"/>
</dbReference>
<dbReference type="EMBL" id="KE560937">
    <property type="protein sequence ID" value="EPZ34604.1"/>
    <property type="molecule type" value="Genomic_DNA"/>
</dbReference>
<evidence type="ECO:0000313" key="1">
    <source>
        <dbReference type="EMBL" id="EPZ34604.1"/>
    </source>
</evidence>
<dbReference type="Proteomes" id="UP000030755">
    <property type="component" value="Unassembled WGS sequence"/>
</dbReference>
<evidence type="ECO:0000313" key="2">
    <source>
        <dbReference type="Proteomes" id="UP000030755"/>
    </source>
</evidence>
<sequence length="103" mass="11668">MLHRGNRYHSATMTTREEVLMDRADFLMGYIHDAALVAVKAIDKIINNCESLKNETFCKKIEYSAEDVGWVVKQITVQGATGEISFNGIDRISNLSMENTNRK</sequence>
<reference evidence="1 2" key="1">
    <citation type="journal article" date="2013" name="Curr. Biol.">
        <title>Shared signatures of parasitism and phylogenomics unite Cryptomycota and microsporidia.</title>
        <authorList>
            <person name="James T.Y."/>
            <person name="Pelin A."/>
            <person name="Bonen L."/>
            <person name="Ahrendt S."/>
            <person name="Sain D."/>
            <person name="Corradi N."/>
            <person name="Stajich J.E."/>
        </authorList>
    </citation>
    <scope>NUCLEOTIDE SEQUENCE [LARGE SCALE GENOMIC DNA]</scope>
    <source>
        <strain evidence="1 2">CSF55</strain>
    </source>
</reference>
<dbReference type="AlphaFoldDB" id="A0A075AWW3"/>
<keyword evidence="2" id="KW-1185">Reference proteome</keyword>
<dbReference type="HOGENOM" id="CLU_2265258_0_0_1"/>
<gene>
    <name evidence="1" type="ORF">O9G_001906</name>
</gene>
<accession>A0A075AWW3</accession>
<name>A0A075AWW3_ROZAC</name>
<proteinExistence type="predicted"/>
<organism evidence="1 2">
    <name type="scientific">Rozella allomycis (strain CSF55)</name>
    <dbReference type="NCBI Taxonomy" id="988480"/>
    <lineage>
        <taxon>Eukaryota</taxon>
        <taxon>Fungi</taxon>
        <taxon>Fungi incertae sedis</taxon>
        <taxon>Cryptomycota</taxon>
        <taxon>Cryptomycota incertae sedis</taxon>
        <taxon>Rozella</taxon>
    </lineage>
</organism>
<protein>
    <submittedName>
        <fullName evidence="1">Uncharacterized protein</fullName>
    </submittedName>
</protein>